<dbReference type="InterPro" id="IPR011006">
    <property type="entry name" value="CheY-like_superfamily"/>
</dbReference>
<dbReference type="Gene3D" id="1.10.287.130">
    <property type="match status" value="1"/>
</dbReference>
<comment type="catalytic activity">
    <reaction evidence="1">
        <text>ATP + protein L-histidine = ADP + protein N-phospho-L-histidine.</text>
        <dbReference type="EC" id="2.7.13.3"/>
    </reaction>
</comment>
<dbReference type="InterPro" id="IPR003661">
    <property type="entry name" value="HisK_dim/P_dom"/>
</dbReference>
<evidence type="ECO:0000256" key="5">
    <source>
        <dbReference type="ARBA" id="ARBA00022679"/>
    </source>
</evidence>
<dbReference type="InterPro" id="IPR036097">
    <property type="entry name" value="HisK_dim/P_sf"/>
</dbReference>
<dbReference type="InterPro" id="IPR005467">
    <property type="entry name" value="His_kinase_dom"/>
</dbReference>
<evidence type="ECO:0000256" key="2">
    <source>
        <dbReference type="ARBA" id="ARBA00004477"/>
    </source>
</evidence>
<dbReference type="PROSITE" id="PS50839">
    <property type="entry name" value="CHASE"/>
    <property type="match status" value="1"/>
</dbReference>
<evidence type="ECO:0000259" key="14">
    <source>
        <dbReference type="PROSITE" id="PS50839"/>
    </source>
</evidence>
<keyword evidence="4 10" id="KW-0597">Phosphoprotein</keyword>
<dbReference type="GO" id="GO:0009909">
    <property type="term" value="P:regulation of flower development"/>
    <property type="evidence" value="ECO:0007669"/>
    <property type="project" value="UniProtKB-ARBA"/>
</dbReference>
<dbReference type="GO" id="GO:0080117">
    <property type="term" value="P:secondary growth"/>
    <property type="evidence" value="ECO:0007669"/>
    <property type="project" value="UniProtKB-ARBA"/>
</dbReference>
<dbReference type="GO" id="GO:0005634">
    <property type="term" value="C:nucleus"/>
    <property type="evidence" value="ECO:0007669"/>
    <property type="project" value="TreeGrafter"/>
</dbReference>
<evidence type="ECO:0000256" key="6">
    <source>
        <dbReference type="ARBA" id="ARBA00022692"/>
    </source>
</evidence>
<dbReference type="EC" id="2.7.13.3" evidence="3"/>
<dbReference type="Pfam" id="PF24896">
    <property type="entry name" value="Receiver_CRE1"/>
    <property type="match status" value="1"/>
</dbReference>
<dbReference type="PROSITE" id="PS50109">
    <property type="entry name" value="HIS_KIN"/>
    <property type="match status" value="1"/>
</dbReference>
<feature type="domain" description="Response regulatory" evidence="13">
    <location>
        <begin position="972"/>
        <end position="1093"/>
    </location>
</feature>
<dbReference type="PANTHER" id="PTHR43719:SF35">
    <property type="entry name" value="HISTIDINE KINASE 2"/>
    <property type="match status" value="1"/>
</dbReference>
<dbReference type="CDD" id="cd17546">
    <property type="entry name" value="REC_hyHK_CKI1_RcsC-like"/>
    <property type="match status" value="1"/>
</dbReference>
<dbReference type="SUPFAM" id="SSF55874">
    <property type="entry name" value="ATPase domain of HSP90 chaperone/DNA topoisomerase II/histidine kinase"/>
    <property type="match status" value="1"/>
</dbReference>
<dbReference type="GO" id="GO:0009884">
    <property type="term" value="F:cytokinin receptor activity"/>
    <property type="evidence" value="ECO:0007669"/>
    <property type="project" value="UniProtKB-ARBA"/>
</dbReference>
<feature type="transmembrane region" description="Helical" evidence="11">
    <location>
        <begin position="309"/>
        <end position="328"/>
    </location>
</feature>
<evidence type="ECO:0000256" key="10">
    <source>
        <dbReference type="PROSITE-ProRule" id="PRU00169"/>
    </source>
</evidence>
<dbReference type="SMART" id="SM00448">
    <property type="entry name" value="REC"/>
    <property type="match status" value="1"/>
</dbReference>
<dbReference type="InterPro" id="IPR056839">
    <property type="entry name" value="Receiver_AHK4/CRE1_1st"/>
</dbReference>
<dbReference type="InterPro" id="IPR004358">
    <property type="entry name" value="Sig_transdc_His_kin-like_C"/>
</dbReference>
<feature type="domain" description="Response regulatory" evidence="13">
    <location>
        <begin position="1117"/>
        <end position="1254"/>
    </location>
</feature>
<comment type="subcellular location">
    <subcellularLocation>
        <location evidence="2">Endoplasmic reticulum membrane</location>
        <topology evidence="2">Multi-pass membrane protein</topology>
    </subcellularLocation>
</comment>
<dbReference type="CDD" id="cd16922">
    <property type="entry name" value="HATPase_EvgS-ArcB-TorS-like"/>
    <property type="match status" value="1"/>
</dbReference>
<dbReference type="EMBL" id="JARYMX010000002">
    <property type="protein sequence ID" value="KAJ9560794.1"/>
    <property type="molecule type" value="Genomic_DNA"/>
</dbReference>
<dbReference type="InterPro" id="IPR006189">
    <property type="entry name" value="CHASE_dom"/>
</dbReference>
<keyword evidence="6 11" id="KW-0812">Transmembrane</keyword>
<dbReference type="InterPro" id="IPR001789">
    <property type="entry name" value="Sig_transdc_resp-reg_receiver"/>
</dbReference>
<dbReference type="InterPro" id="IPR003594">
    <property type="entry name" value="HATPase_dom"/>
</dbReference>
<dbReference type="SMART" id="SM00387">
    <property type="entry name" value="HATPase_c"/>
    <property type="match status" value="1"/>
</dbReference>
<dbReference type="InterPro" id="IPR050956">
    <property type="entry name" value="2C_system_His_kinase"/>
</dbReference>
<sequence length="1257" mass="140101">MKISSSGLVSLMSFPAVPLEFSRPFLKICRWVLFIMSLNCKISGINGRLLTNSKMRKANKEPLKKGSNNGGWNWKKLLLFLWVFLFATGFAWFLFGGVSISISTQKLELSRTTTCEDNSSVLIQEFNVSKGHLHELVSSFFESDQITSLKCTKQLEHETTEENVITCALEVPYLSNHGLEEQKYVESRDKCCICDENIPTKSDSSISTETSLPLVSLSLPSIASKLQSTTEFGLATSYQSMMIRKLGCSSSITLLFHEGMPVVHICDGAELPDLGLRRMLWKNRKRKVYKKKDKVEGSSRGAGKWMKKLLVLFVLVGVAISIWLFWYLNSGITSRRKETLASMCDERARMLQDQFNVSMNHVHALAILVSTFYHGKEPSAIDQKTFGEYTERTSFERPLTSGVAYALRVRHSERESFEKKHGWTIKKMETEDQTLSQDCDPENLDPSPIQDEYAPVILSQETVAHIVSIDMMSGKEDRENILRARASGKGVLTSPFKLLKSNHLGVVLTFAVYNTHIPQDATPEQRINATVGYLGASYDIASLVEKLLHQLASKQTIVVNVYDTTNISADINMYGPNEADTGLLHISSLDFGDPARKHEMRCRFKNPPSTPWTAIAASIGELTIVLLLGHIFYAAINRIDTVERGYQEMMELKHRAEAADVAKSQFLATVSHEIRTPMNGVLGMLQMLMDTNLNAKQLDFAQTAHASGKDLIKLINEVLDQAKIESGKLELEAVPFDLRTILDNVLSLFSTKSQEKGIELAVYVSDQLPDVVVGDPGRLRQIITNLVANSLKFTHDRGHIFVSVHLADEVRRLDMKDEVLKKSLASVQNSSNSVVVYNTLSGLPVVDRRKSWEKFEKLSGTDSIDRSENIKILVTVEDTGVGIQKDAQSRIFKPFMQADSSTSRTYGGTGIGLSISERLVSLMDGEIGFVSEPGTGSAFSFTTVFMKKGTTSLDTVLPQQYYPSISEFHGLRALVIDHKSIRAEVTRYHLQRMGILVEIASSLDSAKSYVLSDSAHLDMILVDEEVYGHQSDLALFLGLKELRRTGVAPKTFLLANSISPDRQNELKSANLVSDVLVKPLRFSVLISCFQETLITEDRTQVTRREPPTLGTLLREKKILVVDDNVVNRRVAEGALKKYGAIVTCVDSGKAALEMLKPPHFFDACFMDLQMPEMDGFEATKQIRSLENKVNAEIQSGEASVETFANVAHWHTPILAMTADVIQATDEKCIKCGMDGYVSKPFEEEQLYTAAACFFESG</sequence>
<dbReference type="GO" id="GO:0010029">
    <property type="term" value="P:regulation of seed germination"/>
    <property type="evidence" value="ECO:0007669"/>
    <property type="project" value="UniProtKB-ARBA"/>
</dbReference>
<evidence type="ECO:0000256" key="4">
    <source>
        <dbReference type="ARBA" id="ARBA00022553"/>
    </source>
</evidence>
<dbReference type="SUPFAM" id="SSF47384">
    <property type="entry name" value="Homodimeric domain of signal transducing histidine kinase"/>
    <property type="match status" value="1"/>
</dbReference>
<dbReference type="SUPFAM" id="SSF52172">
    <property type="entry name" value="CheY-like"/>
    <property type="match status" value="2"/>
</dbReference>
<evidence type="ECO:0000256" key="9">
    <source>
        <dbReference type="ARBA" id="ARBA00023136"/>
    </source>
</evidence>
<keyword evidence="7" id="KW-0418">Kinase</keyword>
<dbReference type="SMART" id="SM00388">
    <property type="entry name" value="HisKA"/>
    <property type="match status" value="1"/>
</dbReference>
<dbReference type="Pfam" id="PF00072">
    <property type="entry name" value="Response_reg"/>
    <property type="match status" value="1"/>
</dbReference>
<evidence type="ECO:0000259" key="13">
    <source>
        <dbReference type="PROSITE" id="PS50110"/>
    </source>
</evidence>
<keyword evidence="9 11" id="KW-0472">Membrane</keyword>
<dbReference type="GO" id="GO:0009414">
    <property type="term" value="P:response to water deprivation"/>
    <property type="evidence" value="ECO:0007669"/>
    <property type="project" value="UniProtKB-ARBA"/>
</dbReference>
<dbReference type="GO" id="GO:0043424">
    <property type="term" value="F:protein histidine kinase binding"/>
    <property type="evidence" value="ECO:0007669"/>
    <property type="project" value="UniProtKB-ARBA"/>
</dbReference>
<dbReference type="Pfam" id="PF02518">
    <property type="entry name" value="HATPase_c"/>
    <property type="match status" value="1"/>
</dbReference>
<comment type="caution">
    <text evidence="15">The sequence shown here is derived from an EMBL/GenBank/DDBJ whole genome shotgun (WGS) entry which is preliminary data.</text>
</comment>
<dbReference type="GO" id="GO:0070417">
    <property type="term" value="P:cellular response to cold"/>
    <property type="evidence" value="ECO:0007669"/>
    <property type="project" value="UniProtKB-ARBA"/>
</dbReference>
<accession>A0AA38WRR2</accession>
<name>A0AA38WRR2_9ASTR</name>
<evidence type="ECO:0000313" key="16">
    <source>
        <dbReference type="Proteomes" id="UP001172457"/>
    </source>
</evidence>
<evidence type="ECO:0000256" key="7">
    <source>
        <dbReference type="ARBA" id="ARBA00022777"/>
    </source>
</evidence>
<proteinExistence type="predicted"/>
<keyword evidence="8 11" id="KW-1133">Transmembrane helix</keyword>
<dbReference type="Gene3D" id="3.30.565.10">
    <property type="entry name" value="Histidine kinase-like ATPase, C-terminal domain"/>
    <property type="match status" value="1"/>
</dbReference>
<dbReference type="FunFam" id="3.30.450.350:FF:000001">
    <property type="entry name" value="Histidine kinase 4"/>
    <property type="match status" value="1"/>
</dbReference>
<dbReference type="FunFam" id="1.10.287.130:FF:000015">
    <property type="entry name" value="Histidine kinase 4"/>
    <property type="match status" value="1"/>
</dbReference>
<dbReference type="CDD" id="cd00082">
    <property type="entry name" value="HisKA"/>
    <property type="match status" value="1"/>
</dbReference>
<evidence type="ECO:0000256" key="1">
    <source>
        <dbReference type="ARBA" id="ARBA00000085"/>
    </source>
</evidence>
<feature type="modified residue" description="4-aspartylphosphate" evidence="10">
    <location>
        <position position="1167"/>
    </location>
</feature>
<evidence type="ECO:0000259" key="12">
    <source>
        <dbReference type="PROSITE" id="PS50109"/>
    </source>
</evidence>
<protein>
    <recommendedName>
        <fullName evidence="3">histidine kinase</fullName>
        <ecNumber evidence="3">2.7.13.3</ecNumber>
    </recommendedName>
</protein>
<dbReference type="GO" id="GO:0034757">
    <property type="term" value="P:negative regulation of iron ion transport"/>
    <property type="evidence" value="ECO:0007669"/>
    <property type="project" value="UniProtKB-ARBA"/>
</dbReference>
<dbReference type="GO" id="GO:0010271">
    <property type="term" value="P:regulation of chlorophyll catabolic process"/>
    <property type="evidence" value="ECO:0007669"/>
    <property type="project" value="UniProtKB-ARBA"/>
</dbReference>
<evidence type="ECO:0000313" key="15">
    <source>
        <dbReference type="EMBL" id="KAJ9560794.1"/>
    </source>
</evidence>
<dbReference type="GO" id="GO:0005789">
    <property type="term" value="C:endoplasmic reticulum membrane"/>
    <property type="evidence" value="ECO:0007669"/>
    <property type="project" value="UniProtKB-SubCell"/>
</dbReference>
<dbReference type="GO" id="GO:0010087">
    <property type="term" value="P:phloem or xylem histogenesis"/>
    <property type="evidence" value="ECO:0007669"/>
    <property type="project" value="UniProtKB-ARBA"/>
</dbReference>
<dbReference type="GO" id="GO:0009651">
    <property type="term" value="P:response to salt stress"/>
    <property type="evidence" value="ECO:0007669"/>
    <property type="project" value="UniProtKB-ARBA"/>
</dbReference>
<feature type="domain" description="CHASE" evidence="14">
    <location>
        <begin position="377"/>
        <end position="601"/>
    </location>
</feature>
<dbReference type="InterPro" id="IPR042240">
    <property type="entry name" value="CHASE_sf"/>
</dbReference>
<reference evidence="15" key="1">
    <citation type="submission" date="2023-03" db="EMBL/GenBank/DDBJ databases">
        <title>Chromosome-scale reference genome and RAD-based genetic map of yellow starthistle (Centaurea solstitialis) reveal putative structural variation and QTLs associated with invader traits.</title>
        <authorList>
            <person name="Reatini B."/>
            <person name="Cang F.A."/>
            <person name="Jiang Q."/>
            <person name="Mckibben M.T.W."/>
            <person name="Barker M.S."/>
            <person name="Rieseberg L.H."/>
            <person name="Dlugosch K.M."/>
        </authorList>
    </citation>
    <scope>NUCLEOTIDE SEQUENCE</scope>
    <source>
        <strain evidence="15">CAN-66</strain>
        <tissue evidence="15">Leaf</tissue>
    </source>
</reference>
<dbReference type="GO" id="GO:0048509">
    <property type="term" value="P:regulation of meristem development"/>
    <property type="evidence" value="ECO:0007669"/>
    <property type="project" value="UniProtKB-ARBA"/>
</dbReference>
<dbReference type="Gene3D" id="3.40.50.2300">
    <property type="match status" value="2"/>
</dbReference>
<evidence type="ECO:0000256" key="11">
    <source>
        <dbReference type="SAM" id="Phobius"/>
    </source>
</evidence>
<dbReference type="PRINTS" id="PR00344">
    <property type="entry name" value="BCTRLSENSOR"/>
</dbReference>
<organism evidence="15 16">
    <name type="scientific">Centaurea solstitialis</name>
    <name type="common">yellow star-thistle</name>
    <dbReference type="NCBI Taxonomy" id="347529"/>
    <lineage>
        <taxon>Eukaryota</taxon>
        <taxon>Viridiplantae</taxon>
        <taxon>Streptophyta</taxon>
        <taxon>Embryophyta</taxon>
        <taxon>Tracheophyta</taxon>
        <taxon>Spermatophyta</taxon>
        <taxon>Magnoliopsida</taxon>
        <taxon>eudicotyledons</taxon>
        <taxon>Gunneridae</taxon>
        <taxon>Pentapetalae</taxon>
        <taxon>asterids</taxon>
        <taxon>campanulids</taxon>
        <taxon>Asterales</taxon>
        <taxon>Asteraceae</taxon>
        <taxon>Carduoideae</taxon>
        <taxon>Cardueae</taxon>
        <taxon>Centaureinae</taxon>
        <taxon>Centaurea</taxon>
    </lineage>
</organism>
<dbReference type="Pfam" id="PF00512">
    <property type="entry name" value="HisKA"/>
    <property type="match status" value="1"/>
</dbReference>
<dbReference type="InterPro" id="IPR036890">
    <property type="entry name" value="HATPase_C_sf"/>
</dbReference>
<evidence type="ECO:0000256" key="3">
    <source>
        <dbReference type="ARBA" id="ARBA00012438"/>
    </source>
</evidence>
<gene>
    <name evidence="15" type="ORF">OSB04_005954</name>
</gene>
<feature type="domain" description="Histidine kinase" evidence="12">
    <location>
        <begin position="669"/>
        <end position="947"/>
    </location>
</feature>
<dbReference type="SMART" id="SM01079">
    <property type="entry name" value="CHASE"/>
    <property type="match status" value="1"/>
</dbReference>
<evidence type="ECO:0000256" key="8">
    <source>
        <dbReference type="ARBA" id="ARBA00022989"/>
    </source>
</evidence>
<dbReference type="PROSITE" id="PS50110">
    <property type="entry name" value="RESPONSE_REGULATORY"/>
    <property type="match status" value="2"/>
</dbReference>
<dbReference type="PANTHER" id="PTHR43719">
    <property type="entry name" value="TWO-COMPONENT HISTIDINE KINASE"/>
    <property type="match status" value="1"/>
</dbReference>
<keyword evidence="16" id="KW-1185">Reference proteome</keyword>
<feature type="modified residue" description="4-aspartylphosphate" evidence="10">
    <location>
        <position position="1023"/>
    </location>
</feature>
<dbReference type="Gene3D" id="6.10.250.1190">
    <property type="match status" value="1"/>
</dbReference>
<keyword evidence="5" id="KW-0808">Transferase</keyword>
<dbReference type="FunFam" id="3.40.50.2300:FF:000137">
    <property type="entry name" value="Histidine kinase 3"/>
    <property type="match status" value="1"/>
</dbReference>
<dbReference type="GO" id="GO:0071215">
    <property type="term" value="P:cellular response to abscisic acid stimulus"/>
    <property type="evidence" value="ECO:0007669"/>
    <property type="project" value="UniProtKB-ARBA"/>
</dbReference>
<dbReference type="Proteomes" id="UP001172457">
    <property type="component" value="Chromosome 2"/>
</dbReference>
<dbReference type="GO" id="GO:0000155">
    <property type="term" value="F:phosphorelay sensor kinase activity"/>
    <property type="evidence" value="ECO:0007669"/>
    <property type="project" value="InterPro"/>
</dbReference>
<dbReference type="Pfam" id="PF03924">
    <property type="entry name" value="CHASE"/>
    <property type="match status" value="1"/>
</dbReference>
<dbReference type="AlphaFoldDB" id="A0AA38WRR2"/>
<dbReference type="Gene3D" id="3.30.450.350">
    <property type="entry name" value="CHASE domain"/>
    <property type="match status" value="1"/>
</dbReference>
<feature type="transmembrane region" description="Helical" evidence="11">
    <location>
        <begin position="79"/>
        <end position="102"/>
    </location>
</feature>